<dbReference type="Proteomes" id="UP000521379">
    <property type="component" value="Unassembled WGS sequence"/>
</dbReference>
<reference evidence="1 2" key="1">
    <citation type="submission" date="2020-02" db="EMBL/GenBank/DDBJ databases">
        <authorList>
            <person name="Sun Q."/>
        </authorList>
    </citation>
    <scope>NUCLEOTIDE SEQUENCE [LARGE SCALE GENOMIC DNA]</scope>
    <source>
        <strain evidence="1 2">YIM 13062</strain>
    </source>
</reference>
<organism evidence="1 2">
    <name type="scientific">Kocuria subflava</name>
    <dbReference type="NCBI Taxonomy" id="1736139"/>
    <lineage>
        <taxon>Bacteria</taxon>
        <taxon>Bacillati</taxon>
        <taxon>Actinomycetota</taxon>
        <taxon>Actinomycetes</taxon>
        <taxon>Micrococcales</taxon>
        <taxon>Micrococcaceae</taxon>
        <taxon>Kocuria</taxon>
    </lineage>
</organism>
<gene>
    <name evidence="1" type="ORF">GTW58_00380</name>
</gene>
<accession>A0A846TNA4</accession>
<dbReference type="AlphaFoldDB" id="A0A846TNA4"/>
<evidence type="ECO:0000313" key="1">
    <source>
        <dbReference type="EMBL" id="NKE08430.1"/>
    </source>
</evidence>
<dbReference type="EMBL" id="JAAVUN010000001">
    <property type="protein sequence ID" value="NKE08430.1"/>
    <property type="molecule type" value="Genomic_DNA"/>
</dbReference>
<dbReference type="RefSeq" id="WP_119932505.1">
    <property type="nucleotide sequence ID" value="NZ_JAAVUN010000001.1"/>
</dbReference>
<proteinExistence type="predicted"/>
<evidence type="ECO:0000313" key="2">
    <source>
        <dbReference type="Proteomes" id="UP000521379"/>
    </source>
</evidence>
<protein>
    <submittedName>
        <fullName evidence="1">Uncharacterized protein</fullName>
    </submittedName>
</protein>
<sequence>MNSSAGQPVKFPDVGSVSAWRARIQFRDAHGDLVAMADGPLQRSLHGVREVFQHCLVYAMATMESSQDAGGNDLAVGYMAITTGDYALWFDIFDRRRRFKRWLTTKESWDAAVDAVLRAASSELMALLRGMSMAMISDTEGLMIRPVSGPEGVQSRVELSVPGQQPARLSSALWEWCSDPLGSNAVRDMFAVLLAQDVASVDVLLYPGTEHELRVRLDASPSFVEFVRGENPTSGARP</sequence>
<keyword evidence="2" id="KW-1185">Reference proteome</keyword>
<name>A0A846TNA4_9MICC</name>
<comment type="caution">
    <text evidence="1">The sequence shown here is derived from an EMBL/GenBank/DDBJ whole genome shotgun (WGS) entry which is preliminary data.</text>
</comment>